<dbReference type="KEGG" id="gtt:GUITHDRAFT_141365"/>
<feature type="region of interest" description="Disordered" evidence="1">
    <location>
        <begin position="31"/>
        <end position="50"/>
    </location>
</feature>
<dbReference type="HOGENOM" id="CLU_1274384_0_0_1"/>
<feature type="region of interest" description="Disordered" evidence="1">
    <location>
        <begin position="75"/>
        <end position="121"/>
    </location>
</feature>
<evidence type="ECO:0000313" key="3">
    <source>
        <dbReference type="EnsemblProtists" id="EKX42148"/>
    </source>
</evidence>
<reference evidence="4" key="2">
    <citation type="submission" date="2012-11" db="EMBL/GenBank/DDBJ databases">
        <authorList>
            <person name="Kuo A."/>
            <person name="Curtis B.A."/>
            <person name="Tanifuji G."/>
            <person name="Burki F."/>
            <person name="Gruber A."/>
            <person name="Irimia M."/>
            <person name="Maruyama S."/>
            <person name="Arias M.C."/>
            <person name="Ball S.G."/>
            <person name="Gile G.H."/>
            <person name="Hirakawa Y."/>
            <person name="Hopkins J.F."/>
            <person name="Rensing S.A."/>
            <person name="Schmutz J."/>
            <person name="Symeonidi A."/>
            <person name="Elias M."/>
            <person name="Eveleigh R.J."/>
            <person name="Herman E.K."/>
            <person name="Klute M.J."/>
            <person name="Nakayama T."/>
            <person name="Obornik M."/>
            <person name="Reyes-Prieto A."/>
            <person name="Armbrust E.V."/>
            <person name="Aves S.J."/>
            <person name="Beiko R.G."/>
            <person name="Coutinho P."/>
            <person name="Dacks J.B."/>
            <person name="Durnford D.G."/>
            <person name="Fast N.M."/>
            <person name="Green B.R."/>
            <person name="Grisdale C."/>
            <person name="Hempe F."/>
            <person name="Henrissat B."/>
            <person name="Hoppner M.P."/>
            <person name="Ishida K.-I."/>
            <person name="Kim E."/>
            <person name="Koreny L."/>
            <person name="Kroth P.G."/>
            <person name="Liu Y."/>
            <person name="Malik S.-B."/>
            <person name="Maier U.G."/>
            <person name="McRose D."/>
            <person name="Mock T."/>
            <person name="Neilson J.A."/>
            <person name="Onodera N.T."/>
            <person name="Poole A.M."/>
            <person name="Pritham E.J."/>
            <person name="Richards T.A."/>
            <person name="Rocap G."/>
            <person name="Roy S.W."/>
            <person name="Sarai C."/>
            <person name="Schaack S."/>
            <person name="Shirato S."/>
            <person name="Slamovits C.H."/>
            <person name="Spencer D.F."/>
            <person name="Suzuki S."/>
            <person name="Worden A.Z."/>
            <person name="Zauner S."/>
            <person name="Barry K."/>
            <person name="Bell C."/>
            <person name="Bharti A.K."/>
            <person name="Crow J.A."/>
            <person name="Grimwood J."/>
            <person name="Kramer R."/>
            <person name="Lindquist E."/>
            <person name="Lucas S."/>
            <person name="Salamov A."/>
            <person name="McFadden G.I."/>
            <person name="Lane C.E."/>
            <person name="Keeling P.J."/>
            <person name="Gray M.W."/>
            <person name="Grigoriev I.V."/>
            <person name="Archibald J.M."/>
        </authorList>
    </citation>
    <scope>NUCLEOTIDE SEQUENCE</scope>
    <source>
        <strain evidence="4">CCMP2712</strain>
    </source>
</reference>
<evidence type="ECO:0000256" key="1">
    <source>
        <dbReference type="SAM" id="MobiDB-lite"/>
    </source>
</evidence>
<dbReference type="RefSeq" id="XP_005829128.1">
    <property type="nucleotide sequence ID" value="XM_005829071.1"/>
</dbReference>
<feature type="compositionally biased region" description="Basic and acidic residues" evidence="1">
    <location>
        <begin position="88"/>
        <end position="121"/>
    </location>
</feature>
<sequence>MFQRPIHWFHIYYHQWFVVVESKSHLHPMTERNRPRFRGERKSRVDVRKSSGDINQDSFVRYTYCKLSTGRKPACDGTPPAHCAGSRARLDREERQEQAGGDRNRPRFRGERKSRVDVRKSSGDINQDSFVRYTYCKLSTGRKPACDGTPPAHCAGSRARLDREERQEQAGGDRVRVVRVDIGHNDCNRIWNTAYLVSYAYFHYQSNRRISHGKHFI</sequence>
<keyword evidence="4" id="KW-1185">Reference proteome</keyword>
<name>L1J0U3_GUITC</name>
<gene>
    <name evidence="2" type="ORF">GUITHDRAFT_141365</name>
</gene>
<organism evidence="2">
    <name type="scientific">Guillardia theta (strain CCMP2712)</name>
    <name type="common">Cryptophyte</name>
    <dbReference type="NCBI Taxonomy" id="905079"/>
    <lineage>
        <taxon>Eukaryota</taxon>
        <taxon>Cryptophyceae</taxon>
        <taxon>Pyrenomonadales</taxon>
        <taxon>Geminigeraceae</taxon>
        <taxon>Guillardia</taxon>
    </lineage>
</organism>
<dbReference type="Proteomes" id="UP000011087">
    <property type="component" value="Unassembled WGS sequence"/>
</dbReference>
<evidence type="ECO:0000313" key="4">
    <source>
        <dbReference type="Proteomes" id="UP000011087"/>
    </source>
</evidence>
<reference evidence="3" key="3">
    <citation type="submission" date="2016-03" db="UniProtKB">
        <authorList>
            <consortium name="EnsemblProtists"/>
        </authorList>
    </citation>
    <scope>IDENTIFICATION</scope>
</reference>
<dbReference type="GeneID" id="17298889"/>
<dbReference type="EMBL" id="JH993018">
    <property type="protein sequence ID" value="EKX42148.1"/>
    <property type="molecule type" value="Genomic_DNA"/>
</dbReference>
<protein>
    <submittedName>
        <fullName evidence="2 3">Uncharacterized protein</fullName>
    </submittedName>
</protein>
<feature type="region of interest" description="Disordered" evidence="1">
    <location>
        <begin position="147"/>
        <end position="170"/>
    </location>
</feature>
<evidence type="ECO:0000313" key="2">
    <source>
        <dbReference type="EMBL" id="EKX42148.1"/>
    </source>
</evidence>
<dbReference type="AlphaFoldDB" id="L1J0U3"/>
<dbReference type="EnsemblProtists" id="EKX42148">
    <property type="protein sequence ID" value="EKX42148"/>
    <property type="gene ID" value="GUITHDRAFT_141365"/>
</dbReference>
<proteinExistence type="predicted"/>
<feature type="compositionally biased region" description="Basic and acidic residues" evidence="1">
    <location>
        <begin position="159"/>
        <end position="170"/>
    </location>
</feature>
<reference evidence="2 4" key="1">
    <citation type="journal article" date="2012" name="Nature">
        <title>Algal genomes reveal evolutionary mosaicism and the fate of nucleomorphs.</title>
        <authorList>
            <consortium name="DOE Joint Genome Institute"/>
            <person name="Curtis B.A."/>
            <person name="Tanifuji G."/>
            <person name="Burki F."/>
            <person name="Gruber A."/>
            <person name="Irimia M."/>
            <person name="Maruyama S."/>
            <person name="Arias M.C."/>
            <person name="Ball S.G."/>
            <person name="Gile G.H."/>
            <person name="Hirakawa Y."/>
            <person name="Hopkins J.F."/>
            <person name="Kuo A."/>
            <person name="Rensing S.A."/>
            <person name="Schmutz J."/>
            <person name="Symeonidi A."/>
            <person name="Elias M."/>
            <person name="Eveleigh R.J."/>
            <person name="Herman E.K."/>
            <person name="Klute M.J."/>
            <person name="Nakayama T."/>
            <person name="Obornik M."/>
            <person name="Reyes-Prieto A."/>
            <person name="Armbrust E.V."/>
            <person name="Aves S.J."/>
            <person name="Beiko R.G."/>
            <person name="Coutinho P."/>
            <person name="Dacks J.B."/>
            <person name="Durnford D.G."/>
            <person name="Fast N.M."/>
            <person name="Green B.R."/>
            <person name="Grisdale C.J."/>
            <person name="Hempel F."/>
            <person name="Henrissat B."/>
            <person name="Hoppner M.P."/>
            <person name="Ishida K."/>
            <person name="Kim E."/>
            <person name="Koreny L."/>
            <person name="Kroth P.G."/>
            <person name="Liu Y."/>
            <person name="Malik S.B."/>
            <person name="Maier U.G."/>
            <person name="McRose D."/>
            <person name="Mock T."/>
            <person name="Neilson J.A."/>
            <person name="Onodera N.T."/>
            <person name="Poole A.M."/>
            <person name="Pritham E.J."/>
            <person name="Richards T.A."/>
            <person name="Rocap G."/>
            <person name="Roy S.W."/>
            <person name="Sarai C."/>
            <person name="Schaack S."/>
            <person name="Shirato S."/>
            <person name="Slamovits C.H."/>
            <person name="Spencer D.F."/>
            <person name="Suzuki S."/>
            <person name="Worden A.Z."/>
            <person name="Zauner S."/>
            <person name="Barry K."/>
            <person name="Bell C."/>
            <person name="Bharti A.K."/>
            <person name="Crow J.A."/>
            <person name="Grimwood J."/>
            <person name="Kramer R."/>
            <person name="Lindquist E."/>
            <person name="Lucas S."/>
            <person name="Salamov A."/>
            <person name="McFadden G.I."/>
            <person name="Lane C.E."/>
            <person name="Keeling P.J."/>
            <person name="Gray M.W."/>
            <person name="Grigoriev I.V."/>
            <person name="Archibald J.M."/>
        </authorList>
    </citation>
    <scope>NUCLEOTIDE SEQUENCE</scope>
    <source>
        <strain evidence="2 4">CCMP2712</strain>
    </source>
</reference>
<dbReference type="PaxDb" id="55529-EKX42148"/>
<accession>L1J0U3</accession>